<sequence length="74" mass="8596">MPYVQTRYPQKQNRLQLQQLGTAHSDLASRQVLSGKRKKKYGRIETNHCPLALKISITDFMEIAMLIGVQLKRR</sequence>
<proteinExistence type="predicted"/>
<evidence type="ECO:0000313" key="2">
    <source>
        <dbReference type="Proteomes" id="UP000014252"/>
    </source>
</evidence>
<reference evidence="1 2" key="1">
    <citation type="journal article" date="2013" name="PLoS ONE">
        <title>Lactobacillus paracasei comparative genomics: towards species pan-genome definition and exploitation of diversity.</title>
        <authorList>
            <person name="Smokvina T."/>
            <person name="Wels M."/>
            <person name="Polka J."/>
            <person name="Chervaux C."/>
            <person name="Brisse S."/>
            <person name="Boekhorst J."/>
            <person name="van Hylckama Vlieg J.E."/>
            <person name="Siezen R.J."/>
        </authorList>
    </citation>
    <scope>NUCLEOTIDE SEQUENCE [LARGE SCALE GENOMIC DNA]</scope>
    <source>
        <strain evidence="1 2">Lpp71</strain>
    </source>
</reference>
<dbReference type="EMBL" id="ANKD01000427">
    <property type="protein sequence ID" value="EPC73315.1"/>
    <property type="molecule type" value="Genomic_DNA"/>
</dbReference>
<evidence type="ECO:0000313" key="1">
    <source>
        <dbReference type="EMBL" id="EPC73315.1"/>
    </source>
</evidence>
<comment type="caution">
    <text evidence="1">The sequence shown here is derived from an EMBL/GenBank/DDBJ whole genome shotgun (WGS) entry which is preliminary data.</text>
</comment>
<accession>A0A8E0ME11</accession>
<dbReference type="AlphaFoldDB" id="A0A8E0ME11"/>
<name>A0A8E0ME11_LACPA</name>
<gene>
    <name evidence="1" type="ORF">Lpp71_08917</name>
</gene>
<protein>
    <submittedName>
        <fullName evidence="1">Uncharacterized protein</fullName>
    </submittedName>
</protein>
<dbReference type="Proteomes" id="UP000014252">
    <property type="component" value="Unassembled WGS sequence"/>
</dbReference>
<organism evidence="1 2">
    <name type="scientific">Lacticaseibacillus paracasei subsp. paracasei Lpp71</name>
    <dbReference type="NCBI Taxonomy" id="1256207"/>
    <lineage>
        <taxon>Bacteria</taxon>
        <taxon>Bacillati</taxon>
        <taxon>Bacillota</taxon>
        <taxon>Bacilli</taxon>
        <taxon>Lactobacillales</taxon>
        <taxon>Lactobacillaceae</taxon>
        <taxon>Lacticaseibacillus</taxon>
    </lineage>
</organism>